<dbReference type="AlphaFoldDB" id="A0A8K0CHN9"/>
<sequence>TLLKDGEQSQFEVCWECLKLKFDELPLRDNEVYQGLLETATEEQLLAEMDGCDAYVKRFTELRLKCEKLLGMDRAEEASSVTSRSVRSMGDDVPSTGLAGVLVPVQKDP</sequence>
<feature type="region of interest" description="Disordered" evidence="1">
    <location>
        <begin position="80"/>
        <end position="109"/>
    </location>
</feature>
<protein>
    <submittedName>
        <fullName evidence="2">Uncharacterized protein</fullName>
    </submittedName>
</protein>
<feature type="non-terminal residue" evidence="2">
    <location>
        <position position="1"/>
    </location>
</feature>
<organism evidence="2 3">
    <name type="scientific">Ignelater luminosus</name>
    <name type="common">Cucubano</name>
    <name type="synonym">Pyrophorus luminosus</name>
    <dbReference type="NCBI Taxonomy" id="2038154"/>
    <lineage>
        <taxon>Eukaryota</taxon>
        <taxon>Metazoa</taxon>
        <taxon>Ecdysozoa</taxon>
        <taxon>Arthropoda</taxon>
        <taxon>Hexapoda</taxon>
        <taxon>Insecta</taxon>
        <taxon>Pterygota</taxon>
        <taxon>Neoptera</taxon>
        <taxon>Endopterygota</taxon>
        <taxon>Coleoptera</taxon>
        <taxon>Polyphaga</taxon>
        <taxon>Elateriformia</taxon>
        <taxon>Elateroidea</taxon>
        <taxon>Elateridae</taxon>
        <taxon>Agrypninae</taxon>
        <taxon>Pyrophorini</taxon>
        <taxon>Ignelater</taxon>
    </lineage>
</organism>
<name>A0A8K0CHN9_IGNLU</name>
<gene>
    <name evidence="2" type="ORF">ILUMI_18723</name>
</gene>
<accession>A0A8K0CHN9</accession>
<dbReference type="OrthoDB" id="10624183at2759"/>
<evidence type="ECO:0000313" key="2">
    <source>
        <dbReference type="EMBL" id="KAF2887450.1"/>
    </source>
</evidence>
<evidence type="ECO:0000256" key="1">
    <source>
        <dbReference type="SAM" id="MobiDB-lite"/>
    </source>
</evidence>
<dbReference type="EMBL" id="VTPC01083444">
    <property type="protein sequence ID" value="KAF2887450.1"/>
    <property type="molecule type" value="Genomic_DNA"/>
</dbReference>
<evidence type="ECO:0000313" key="3">
    <source>
        <dbReference type="Proteomes" id="UP000801492"/>
    </source>
</evidence>
<comment type="caution">
    <text evidence="2">The sequence shown here is derived from an EMBL/GenBank/DDBJ whole genome shotgun (WGS) entry which is preliminary data.</text>
</comment>
<reference evidence="2" key="1">
    <citation type="submission" date="2019-08" db="EMBL/GenBank/DDBJ databases">
        <title>The genome of the North American firefly Photinus pyralis.</title>
        <authorList>
            <consortium name="Photinus pyralis genome working group"/>
            <person name="Fallon T.R."/>
            <person name="Sander Lower S.E."/>
            <person name="Weng J.-K."/>
        </authorList>
    </citation>
    <scope>NUCLEOTIDE SEQUENCE</scope>
    <source>
        <strain evidence="2">TRF0915ILg1</strain>
        <tissue evidence="2">Whole body</tissue>
    </source>
</reference>
<keyword evidence="3" id="KW-1185">Reference proteome</keyword>
<proteinExistence type="predicted"/>
<dbReference type="Proteomes" id="UP000801492">
    <property type="component" value="Unassembled WGS sequence"/>
</dbReference>